<keyword evidence="1" id="KW-0812">Transmembrane</keyword>
<accession>X1JPJ4</accession>
<evidence type="ECO:0000313" key="2">
    <source>
        <dbReference type="EMBL" id="GAH71718.1"/>
    </source>
</evidence>
<protein>
    <submittedName>
        <fullName evidence="2">Uncharacterized protein</fullName>
    </submittedName>
</protein>
<reference evidence="2" key="1">
    <citation type="journal article" date="2014" name="Front. Microbiol.">
        <title>High frequency of phylogenetically diverse reductive dehalogenase-homologous genes in deep subseafloor sedimentary metagenomes.</title>
        <authorList>
            <person name="Kawai M."/>
            <person name="Futagami T."/>
            <person name="Toyoda A."/>
            <person name="Takaki Y."/>
            <person name="Nishi S."/>
            <person name="Hori S."/>
            <person name="Arai W."/>
            <person name="Tsubouchi T."/>
            <person name="Morono Y."/>
            <person name="Uchiyama I."/>
            <person name="Ito T."/>
            <person name="Fujiyama A."/>
            <person name="Inagaki F."/>
            <person name="Takami H."/>
        </authorList>
    </citation>
    <scope>NUCLEOTIDE SEQUENCE</scope>
    <source>
        <strain evidence="2">Expedition CK06-06</strain>
    </source>
</reference>
<organism evidence="2">
    <name type="scientific">marine sediment metagenome</name>
    <dbReference type="NCBI Taxonomy" id="412755"/>
    <lineage>
        <taxon>unclassified sequences</taxon>
        <taxon>metagenomes</taxon>
        <taxon>ecological metagenomes</taxon>
    </lineage>
</organism>
<sequence>MTNNNTEIKMTDSNTKKNLVMGIISLIMGALGIILHYVFIFLFLKPILDAETAATHECASTAPYFFPIFADIGFLGGLLWILAGVAFLQNKKWGYPIAVVGGGCFFKSELLAQY</sequence>
<feature type="non-terminal residue" evidence="2">
    <location>
        <position position="114"/>
    </location>
</feature>
<name>X1JPJ4_9ZZZZ</name>
<gene>
    <name evidence="2" type="ORF">S03H2_47435</name>
</gene>
<feature type="transmembrane region" description="Helical" evidence="1">
    <location>
        <begin position="20"/>
        <end position="44"/>
    </location>
</feature>
<evidence type="ECO:0000256" key="1">
    <source>
        <dbReference type="SAM" id="Phobius"/>
    </source>
</evidence>
<comment type="caution">
    <text evidence="2">The sequence shown here is derived from an EMBL/GenBank/DDBJ whole genome shotgun (WGS) entry which is preliminary data.</text>
</comment>
<feature type="transmembrane region" description="Helical" evidence="1">
    <location>
        <begin position="64"/>
        <end position="88"/>
    </location>
</feature>
<dbReference type="EMBL" id="BARU01029851">
    <property type="protein sequence ID" value="GAH71718.1"/>
    <property type="molecule type" value="Genomic_DNA"/>
</dbReference>
<dbReference type="AlphaFoldDB" id="X1JPJ4"/>
<proteinExistence type="predicted"/>
<keyword evidence="1" id="KW-1133">Transmembrane helix</keyword>
<keyword evidence="1" id="KW-0472">Membrane</keyword>